<reference evidence="1" key="2">
    <citation type="submission" date="2024-05" db="EMBL/GenBank/DDBJ databases">
        <title>Rhodohalobacter halophilus gen. nov., sp. nov., a moderately halophilic member of the family Balneolaceae.</title>
        <authorList>
            <person name="Xia J."/>
        </authorList>
    </citation>
    <scope>NUCLEOTIDE SEQUENCE</scope>
    <source>
        <strain evidence="1">WB101</strain>
    </source>
</reference>
<dbReference type="EMBL" id="JAKLWS010000017">
    <property type="protein sequence ID" value="MCG2589529.1"/>
    <property type="molecule type" value="Genomic_DNA"/>
</dbReference>
<comment type="caution">
    <text evidence="1">The sequence shown here is derived from an EMBL/GenBank/DDBJ whole genome shotgun (WGS) entry which is preliminary data.</text>
</comment>
<proteinExistence type="predicted"/>
<accession>A0ABS9KFA1</accession>
<gene>
    <name evidence="1" type="ORF">L6773_13195</name>
</gene>
<evidence type="ECO:0000313" key="2">
    <source>
        <dbReference type="Proteomes" id="UP001165366"/>
    </source>
</evidence>
<name>A0ABS9KFA1_9BACT</name>
<reference evidence="1" key="1">
    <citation type="submission" date="2022-01" db="EMBL/GenBank/DDBJ databases">
        <authorList>
            <person name="Wang Y."/>
        </authorList>
    </citation>
    <scope>NUCLEOTIDE SEQUENCE</scope>
    <source>
        <strain evidence="1">WB101</strain>
    </source>
</reference>
<protein>
    <submittedName>
        <fullName evidence="1">Uncharacterized protein</fullName>
    </submittedName>
</protein>
<sequence>MEKNDLKKLVLDLICSSKVESGFVNGRPSYKKAAMIYAELDNDIEDLKYQYLSDYDGFGKEQVEELEKNKKRLIKIIEKNLKVLDDYKPMIENHSRKEISLSEISSEKLKNFCISFNRSTARSNLNIVRFINCEPNVVAPLNAPLNKIGKAHIKLNIIETVIEDIELEGSFSLKQEFDTVPDACRYYEKELGEEITRDRLKSQIKKFAVFYENGEKVEWSTINGRINTWVHDEGKKPNKQKIPHK</sequence>
<evidence type="ECO:0000313" key="1">
    <source>
        <dbReference type="EMBL" id="MCG2589529.1"/>
    </source>
</evidence>
<dbReference type="Proteomes" id="UP001165366">
    <property type="component" value="Unassembled WGS sequence"/>
</dbReference>
<organism evidence="1 2">
    <name type="scientific">Rhodohalobacter sulfatireducens</name>
    <dbReference type="NCBI Taxonomy" id="2911366"/>
    <lineage>
        <taxon>Bacteria</taxon>
        <taxon>Pseudomonadati</taxon>
        <taxon>Balneolota</taxon>
        <taxon>Balneolia</taxon>
        <taxon>Balneolales</taxon>
        <taxon>Balneolaceae</taxon>
        <taxon>Rhodohalobacter</taxon>
    </lineage>
</organism>
<keyword evidence="2" id="KW-1185">Reference proteome</keyword>